<protein>
    <submittedName>
        <fullName evidence="4">Long-chain fatty acid--CoA ligase</fullName>
    </submittedName>
</protein>
<dbReference type="InterPro" id="IPR000873">
    <property type="entry name" value="AMP-dep_synth/lig_dom"/>
</dbReference>
<keyword evidence="5" id="KW-1185">Reference proteome</keyword>
<dbReference type="PANTHER" id="PTHR43272:SF33">
    <property type="entry name" value="AMP-BINDING DOMAIN-CONTAINING PROTEIN-RELATED"/>
    <property type="match status" value="1"/>
</dbReference>
<keyword evidence="1" id="KW-0547">Nucleotide-binding</keyword>
<dbReference type="Pfam" id="PF23562">
    <property type="entry name" value="AMP-binding_C_3"/>
    <property type="match status" value="1"/>
</dbReference>
<evidence type="ECO:0000313" key="5">
    <source>
        <dbReference type="Proteomes" id="UP001194539"/>
    </source>
</evidence>
<reference evidence="4 5" key="1">
    <citation type="submission" date="2020-07" db="EMBL/GenBank/DDBJ databases">
        <title>Bradyrhizobium diversity isolated from nodules of indigenous legumes of Western Australia.</title>
        <authorList>
            <person name="Klepa M.S."/>
        </authorList>
    </citation>
    <scope>NUCLEOTIDE SEQUENCE [LARGE SCALE GENOMIC DNA]</scope>
    <source>
        <strain evidence="4 5">CNPSo 4019</strain>
    </source>
</reference>
<proteinExistence type="predicted"/>
<dbReference type="GO" id="GO:0016874">
    <property type="term" value="F:ligase activity"/>
    <property type="evidence" value="ECO:0007669"/>
    <property type="project" value="UniProtKB-KW"/>
</dbReference>
<evidence type="ECO:0000259" key="3">
    <source>
        <dbReference type="Pfam" id="PF00501"/>
    </source>
</evidence>
<dbReference type="CDD" id="cd05907">
    <property type="entry name" value="VL_LC_FACS_like"/>
    <property type="match status" value="1"/>
</dbReference>
<keyword evidence="2" id="KW-0067">ATP-binding</keyword>
<evidence type="ECO:0000256" key="1">
    <source>
        <dbReference type="ARBA" id="ARBA00022741"/>
    </source>
</evidence>
<feature type="domain" description="AMP-dependent synthetase/ligase" evidence="3">
    <location>
        <begin position="22"/>
        <end position="433"/>
    </location>
</feature>
<gene>
    <name evidence="4" type="ORF">H1B27_15010</name>
</gene>
<dbReference type="PANTHER" id="PTHR43272">
    <property type="entry name" value="LONG-CHAIN-FATTY-ACID--COA LIGASE"/>
    <property type="match status" value="1"/>
</dbReference>
<organism evidence="4 5">
    <name type="scientific">Bradyrhizobium diversitatis</name>
    <dbReference type="NCBI Taxonomy" id="2755406"/>
    <lineage>
        <taxon>Bacteria</taxon>
        <taxon>Pseudomonadati</taxon>
        <taxon>Pseudomonadota</taxon>
        <taxon>Alphaproteobacteria</taxon>
        <taxon>Hyphomicrobiales</taxon>
        <taxon>Nitrobacteraceae</taxon>
        <taxon>Bradyrhizobium</taxon>
    </lineage>
</organism>
<comment type="caution">
    <text evidence="4">The sequence shown here is derived from an EMBL/GenBank/DDBJ whole genome shotgun (WGS) entry which is preliminary data.</text>
</comment>
<dbReference type="Pfam" id="PF00501">
    <property type="entry name" value="AMP-binding"/>
    <property type="match status" value="1"/>
</dbReference>
<dbReference type="PRINTS" id="PR00154">
    <property type="entry name" value="AMPBINDING"/>
</dbReference>
<evidence type="ECO:0000313" key="4">
    <source>
        <dbReference type="EMBL" id="MBH5387573.1"/>
    </source>
</evidence>
<name>A0ABS0P2S6_9BRAD</name>
<dbReference type="InterPro" id="IPR020459">
    <property type="entry name" value="AMP-binding"/>
</dbReference>
<dbReference type="EMBL" id="JACEGD010000012">
    <property type="protein sequence ID" value="MBH5387573.1"/>
    <property type="molecule type" value="Genomic_DNA"/>
</dbReference>
<dbReference type="PROSITE" id="PS00455">
    <property type="entry name" value="AMP_BINDING"/>
    <property type="match status" value="1"/>
</dbReference>
<accession>A0ABS0P2S6</accession>
<dbReference type="Proteomes" id="UP001194539">
    <property type="component" value="Unassembled WGS sequence"/>
</dbReference>
<dbReference type="Gene3D" id="3.40.50.12780">
    <property type="entry name" value="N-terminal domain of ligase-like"/>
    <property type="match status" value="1"/>
</dbReference>
<sequence>MPGPISQPHSLADVTTLPELLRWRVRATPAAEAYRHFDGAAGRWVSQSWQEIDAEFERWRRALATEGFAAGERVAILMPNGVAHVAMDQAALSRGLVPVPMHAVDNPDSIAYILADSGALLLFVDTLSRWQAITATGQPLDHLKRIVCADPAGLSAADARIVALDRWLAEPRSVSAPLADVVVEPDDLAAIVYTSGTTGRPKGVMLSHGNIVANVKAVAQRIAAVPNDVFLSFLPLSHTFERTGGYYYPIAVGACVAYARSVPQLAEDLKMVRPTVLVSVPRIYERVYALIMQHRAAAGGAERRLLDLALAVGGRRFDARQGRGSQALFDRLAWPLLKRFVVDKVLAQFGGRLRVAVSGGAPIAEPVIRLFLALGLDVLQGYGMTETSPVVSVNTPDDNDPSSVGRVLDGLEVRLGELDELLVRGPSVMLGYWHKPEETRKVKQADGWLHTGDQARIENGRITITGRIKDILVTSTGEKIAPVDLETAILADPLFEQVLVIGEQRPFLAALVVLNAKAWVQEKERLAASGKQGAAAERAVLLARIAAAVKAYPSYATPRAVWWTLDPWTIAGGLLTPTLKNKRPALERRFAAEIEQIYARKPATITST</sequence>
<dbReference type="InterPro" id="IPR042099">
    <property type="entry name" value="ANL_N_sf"/>
</dbReference>
<evidence type="ECO:0000256" key="2">
    <source>
        <dbReference type="ARBA" id="ARBA00022840"/>
    </source>
</evidence>
<dbReference type="RefSeq" id="WP_197966573.1">
    <property type="nucleotide sequence ID" value="NZ_JACEGD010000012.1"/>
</dbReference>
<dbReference type="SUPFAM" id="SSF56801">
    <property type="entry name" value="Acetyl-CoA synthetase-like"/>
    <property type="match status" value="1"/>
</dbReference>
<keyword evidence="4" id="KW-0436">Ligase</keyword>
<dbReference type="InterPro" id="IPR020845">
    <property type="entry name" value="AMP-binding_CS"/>
</dbReference>